<gene>
    <name evidence="15" type="ORF">MSAN_01099800</name>
</gene>
<evidence type="ECO:0000256" key="1">
    <source>
        <dbReference type="ARBA" id="ARBA00001917"/>
    </source>
</evidence>
<accession>A0A8H7DA82</accession>
<evidence type="ECO:0000256" key="5">
    <source>
        <dbReference type="ARBA" id="ARBA00022630"/>
    </source>
</evidence>
<keyword evidence="7" id="KW-0274">FAD</keyword>
<evidence type="ECO:0000259" key="13">
    <source>
        <dbReference type="PROSITE" id="PS50902"/>
    </source>
</evidence>
<dbReference type="GO" id="GO:0010181">
    <property type="term" value="F:FMN binding"/>
    <property type="evidence" value="ECO:0007669"/>
    <property type="project" value="InterPro"/>
</dbReference>
<dbReference type="InterPro" id="IPR039261">
    <property type="entry name" value="FNR_nucleotide-bd"/>
</dbReference>
<comment type="caution">
    <text evidence="15">The sequence shown here is derived from an EMBL/GenBank/DDBJ whole genome shotgun (WGS) entry which is preliminary data.</text>
</comment>
<evidence type="ECO:0000256" key="8">
    <source>
        <dbReference type="ARBA" id="ARBA00022857"/>
    </source>
</evidence>
<dbReference type="Proteomes" id="UP000623467">
    <property type="component" value="Unassembled WGS sequence"/>
</dbReference>
<dbReference type="PRINTS" id="PR00465">
    <property type="entry name" value="EP450IV"/>
</dbReference>
<dbReference type="Gene3D" id="1.20.990.10">
    <property type="entry name" value="NADPH-cytochrome p450 Reductase, Chain A, domain 3"/>
    <property type="match status" value="1"/>
</dbReference>
<dbReference type="OrthoDB" id="1470350at2759"/>
<dbReference type="GO" id="GO:0005506">
    <property type="term" value="F:iron ion binding"/>
    <property type="evidence" value="ECO:0007669"/>
    <property type="project" value="InterPro"/>
</dbReference>
<dbReference type="SUPFAM" id="SSF63380">
    <property type="entry name" value="Riboflavin synthase domain-like"/>
    <property type="match status" value="1"/>
</dbReference>
<keyword evidence="6 12" id="KW-0479">Metal-binding</keyword>
<dbReference type="InterPro" id="IPR008254">
    <property type="entry name" value="Flavodoxin/NO_synth"/>
</dbReference>
<protein>
    <recommendedName>
        <fullName evidence="11">NADPH--hemoprotein reductase</fullName>
        <ecNumber evidence="11">1.6.2.4</ecNumber>
    </recommendedName>
</protein>
<feature type="domain" description="Flavodoxin-like" evidence="13">
    <location>
        <begin position="588"/>
        <end position="740"/>
    </location>
</feature>
<dbReference type="Gene3D" id="2.40.30.10">
    <property type="entry name" value="Translation factors"/>
    <property type="match status" value="1"/>
</dbReference>
<dbReference type="InterPro" id="IPR023173">
    <property type="entry name" value="NADPH_Cyt_P450_Rdtase_alpha"/>
</dbReference>
<dbReference type="EMBL" id="JACAZH010000007">
    <property type="protein sequence ID" value="KAF7364391.1"/>
    <property type="molecule type" value="Genomic_DNA"/>
</dbReference>
<dbReference type="SUPFAM" id="SSF48264">
    <property type="entry name" value="Cytochrome P450"/>
    <property type="match status" value="1"/>
</dbReference>
<evidence type="ECO:0000256" key="9">
    <source>
        <dbReference type="ARBA" id="ARBA00023002"/>
    </source>
</evidence>
<name>A0A8H7DA82_9AGAR</name>
<dbReference type="AlphaFoldDB" id="A0A8H7DA82"/>
<evidence type="ECO:0000256" key="4">
    <source>
        <dbReference type="ARBA" id="ARBA00010617"/>
    </source>
</evidence>
<feature type="domain" description="FAD-binding FR-type" evidence="14">
    <location>
        <begin position="796"/>
        <end position="1041"/>
    </location>
</feature>
<keyword evidence="5" id="KW-0285">Flavoprotein</keyword>
<dbReference type="PANTHER" id="PTHR19384">
    <property type="entry name" value="NITRIC OXIDE SYNTHASE-RELATED"/>
    <property type="match status" value="1"/>
</dbReference>
<dbReference type="InterPro" id="IPR017938">
    <property type="entry name" value="Riboflavin_synthase-like_b-brl"/>
</dbReference>
<keyword evidence="16" id="KW-1185">Reference proteome</keyword>
<evidence type="ECO:0000256" key="7">
    <source>
        <dbReference type="ARBA" id="ARBA00022827"/>
    </source>
</evidence>
<dbReference type="GO" id="GO:0005829">
    <property type="term" value="C:cytosol"/>
    <property type="evidence" value="ECO:0007669"/>
    <property type="project" value="TreeGrafter"/>
</dbReference>
<evidence type="ECO:0000256" key="3">
    <source>
        <dbReference type="ARBA" id="ARBA00001974"/>
    </source>
</evidence>
<keyword evidence="8" id="KW-0521">NADP</keyword>
<comment type="similarity">
    <text evidence="4">Belongs to the cytochrome P450 family.</text>
</comment>
<dbReference type="PROSITE" id="PS50902">
    <property type="entry name" value="FLAVODOXIN_LIKE"/>
    <property type="match status" value="1"/>
</dbReference>
<keyword evidence="10 12" id="KW-0408">Iron</keyword>
<dbReference type="InterPro" id="IPR029039">
    <property type="entry name" value="Flavoprotein-like_sf"/>
</dbReference>
<evidence type="ECO:0000256" key="2">
    <source>
        <dbReference type="ARBA" id="ARBA00001971"/>
    </source>
</evidence>
<dbReference type="CDD" id="cd00302">
    <property type="entry name" value="cytochrome_P450"/>
    <property type="match status" value="1"/>
</dbReference>
<reference evidence="15" key="1">
    <citation type="submission" date="2020-05" db="EMBL/GenBank/DDBJ databases">
        <title>Mycena genomes resolve the evolution of fungal bioluminescence.</title>
        <authorList>
            <person name="Tsai I.J."/>
        </authorList>
    </citation>
    <scope>NUCLEOTIDE SEQUENCE</scope>
    <source>
        <strain evidence="15">160909Yilan</strain>
    </source>
</reference>
<sequence>MPTIVFHLHGKSAVTDGISLDVQAASLDELRKTVAATFSIALHTTVSFHKSAHADTIPGDLEVLGTIEAILNERTVAILISGKKVRPVPGPTGGIPFIGGYSEIYPDFIGNYQRLLTRYGHIVHVGYLGKSVYLTDDPDCAGIVLSESEYYSKEIGDNHPLFPLKMSIPNGLFTADSSNPTWSTSHKFMMTAMGARAMRNYVRTMDRTANRLVNCFNQLLEKGQSFDAFPWGLRAAGQTIGEVAIEADLGMLDSADSQIANIFQVISTNLRLAQTLFRKGRVYRALPNPEIREQRSVTAEANAFVDKEAARILREGHTADMPLDKAAVSTTSLLDYLLHATDEEGRKMDVELVHQNIITFLGAGQVTTSSALAWLWFCLATFPAQARKLYASLIAAGLRKDKEITAEELGKLEYLDWFIKETQRLYNPAFQPTRQAQKDVIMPGGFLVPKGSQVTVALHSVMVNPEHWKDPLTFDPERWGTEAVRKRHKHAYIPFAAGGRGCIGFNFALQEIKIVLARVVLNFQIENTTEGAVIYDPDFSLYRPLNFRMRLHKQVDPEEVLTEGTTVKVEEKIQAPQPAVGNKALPRFWALHASNNGTCEGMAGDVAVKARQLGFADVQVVRLGDSPLADAKKTEEIAAGSNFFVICVSTYNGEPPDSALSFSDILDAEMKAGNSSRFAGINFCVFGAGNTQWGPTFQAFPKKVDANLAALGGNRIFEKGTGDSNADQDSDFTQWATRLWAATAANFGVDVEGASQDRGNVLTNAPAYHADSVKVEFIPHSSLVAGDPFLAQPPIDGFVKATVRANVELVDENTPLPRGMRLLTFNVPEGFTYREGDHMEVFPENDLAVVDRLLVALNFVADAVFTVKEVGSDVNPTSLAAFLVDRGGITLRNLLLYYADLAGPVQRSTLMMLSSFLPDDAKFQSLRETLSVAGSASDNDAPNSFTQKNRNFSELVANYPVLAQALDLKKLLMVLRATQPRRYSISSSPLVDRRVAKLCVGVEDLRAADYQGLCSGFLARAEVGHVVWVRPRSSQDSFHLPIDPTVPVVMVAAGTGISAFLGFLEHRRAQGIKVQEYGGQAPFRLFYGTSYRDMPTLRGIVQSYVDDGTVLIEAAYSEDDTPWRFAQHILIRDALKIWSDISNNGHVYVCGSAARVGQGVRQSLMHIAEQVGGVTDPAGWLAGLKKEGRYSEDVFG</sequence>
<dbReference type="InterPro" id="IPR036396">
    <property type="entry name" value="Cyt_P450_sf"/>
</dbReference>
<comment type="cofactor">
    <cofactor evidence="3">
        <name>FAD</name>
        <dbReference type="ChEBI" id="CHEBI:57692"/>
    </cofactor>
</comment>
<dbReference type="PRINTS" id="PR00385">
    <property type="entry name" value="P450"/>
</dbReference>
<comment type="cofactor">
    <cofactor evidence="1">
        <name>FMN</name>
        <dbReference type="ChEBI" id="CHEBI:58210"/>
    </cofactor>
</comment>
<evidence type="ECO:0000313" key="16">
    <source>
        <dbReference type="Proteomes" id="UP000623467"/>
    </source>
</evidence>
<dbReference type="SUPFAM" id="SSF52343">
    <property type="entry name" value="Ferredoxin reductase-like, C-terminal NADP-linked domain"/>
    <property type="match status" value="1"/>
</dbReference>
<dbReference type="InterPro" id="IPR017927">
    <property type="entry name" value="FAD-bd_FR_type"/>
</dbReference>
<dbReference type="GO" id="GO:0050660">
    <property type="term" value="F:flavin adenine dinucleotide binding"/>
    <property type="evidence" value="ECO:0007669"/>
    <property type="project" value="TreeGrafter"/>
</dbReference>
<feature type="binding site" description="axial binding residue" evidence="12">
    <location>
        <position position="502"/>
    </location>
    <ligand>
        <name>heme</name>
        <dbReference type="ChEBI" id="CHEBI:30413"/>
    </ligand>
    <ligandPart>
        <name>Fe</name>
        <dbReference type="ChEBI" id="CHEBI:18248"/>
    </ligandPart>
</feature>
<dbReference type="Pfam" id="PF00067">
    <property type="entry name" value="p450"/>
    <property type="match status" value="1"/>
</dbReference>
<dbReference type="InterPro" id="IPR002403">
    <property type="entry name" value="Cyt_P450_E_grp-IV"/>
</dbReference>
<dbReference type="PROSITE" id="PS51384">
    <property type="entry name" value="FAD_FR"/>
    <property type="match status" value="1"/>
</dbReference>
<dbReference type="InterPro" id="IPR003097">
    <property type="entry name" value="CysJ-like_FAD-binding"/>
</dbReference>
<proteinExistence type="inferred from homology"/>
<dbReference type="EC" id="1.6.2.4" evidence="11"/>
<dbReference type="Pfam" id="PF00258">
    <property type="entry name" value="Flavodoxin_1"/>
    <property type="match status" value="1"/>
</dbReference>
<dbReference type="Pfam" id="PF00667">
    <property type="entry name" value="FAD_binding_1"/>
    <property type="match status" value="1"/>
</dbReference>
<evidence type="ECO:0000259" key="14">
    <source>
        <dbReference type="PROSITE" id="PS51384"/>
    </source>
</evidence>
<dbReference type="Gene3D" id="1.10.630.10">
    <property type="entry name" value="Cytochrome P450"/>
    <property type="match status" value="1"/>
</dbReference>
<keyword evidence="9" id="KW-0560">Oxidoreductase</keyword>
<dbReference type="Gene3D" id="3.40.50.80">
    <property type="entry name" value="Nucleotide-binding domain of ferredoxin-NADP reductase (FNR) module"/>
    <property type="match status" value="1"/>
</dbReference>
<evidence type="ECO:0000256" key="6">
    <source>
        <dbReference type="ARBA" id="ARBA00022723"/>
    </source>
</evidence>
<dbReference type="Gene3D" id="3.40.50.360">
    <property type="match status" value="1"/>
</dbReference>
<comment type="cofactor">
    <cofactor evidence="2 12">
        <name>heme</name>
        <dbReference type="ChEBI" id="CHEBI:30413"/>
    </cofactor>
</comment>
<evidence type="ECO:0000256" key="12">
    <source>
        <dbReference type="PIRSR" id="PIRSR602403-1"/>
    </source>
</evidence>
<dbReference type="InterPro" id="IPR001128">
    <property type="entry name" value="Cyt_P450"/>
</dbReference>
<dbReference type="GO" id="GO:0004497">
    <property type="term" value="F:monooxygenase activity"/>
    <property type="evidence" value="ECO:0007669"/>
    <property type="project" value="InterPro"/>
</dbReference>
<evidence type="ECO:0000256" key="11">
    <source>
        <dbReference type="ARBA" id="ARBA00023797"/>
    </source>
</evidence>
<organism evidence="15 16">
    <name type="scientific">Mycena sanguinolenta</name>
    <dbReference type="NCBI Taxonomy" id="230812"/>
    <lineage>
        <taxon>Eukaryota</taxon>
        <taxon>Fungi</taxon>
        <taxon>Dikarya</taxon>
        <taxon>Basidiomycota</taxon>
        <taxon>Agaricomycotina</taxon>
        <taxon>Agaricomycetes</taxon>
        <taxon>Agaricomycetidae</taxon>
        <taxon>Agaricales</taxon>
        <taxon>Marasmiineae</taxon>
        <taxon>Mycenaceae</taxon>
        <taxon>Mycena</taxon>
    </lineage>
</organism>
<keyword evidence="12" id="KW-0349">Heme</keyword>
<dbReference type="GO" id="GO:0003958">
    <property type="term" value="F:NADPH-hemoprotein reductase activity"/>
    <property type="evidence" value="ECO:0007669"/>
    <property type="project" value="UniProtKB-EC"/>
</dbReference>
<evidence type="ECO:0000256" key="10">
    <source>
        <dbReference type="ARBA" id="ARBA00023004"/>
    </source>
</evidence>
<dbReference type="GO" id="GO:0020037">
    <property type="term" value="F:heme binding"/>
    <property type="evidence" value="ECO:0007669"/>
    <property type="project" value="InterPro"/>
</dbReference>
<dbReference type="PANTHER" id="PTHR19384:SF17">
    <property type="entry name" value="NADPH--CYTOCHROME P450 REDUCTASE"/>
    <property type="match status" value="1"/>
</dbReference>
<evidence type="ECO:0000313" key="15">
    <source>
        <dbReference type="EMBL" id="KAF7364391.1"/>
    </source>
</evidence>
<dbReference type="SUPFAM" id="SSF52218">
    <property type="entry name" value="Flavoproteins"/>
    <property type="match status" value="1"/>
</dbReference>
<dbReference type="GO" id="GO:0016705">
    <property type="term" value="F:oxidoreductase activity, acting on paired donors, with incorporation or reduction of molecular oxygen"/>
    <property type="evidence" value="ECO:0007669"/>
    <property type="project" value="InterPro"/>
</dbReference>